<dbReference type="OrthoDB" id="7064567at2"/>
<reference evidence="1 2" key="1">
    <citation type="submission" date="2016-10" db="EMBL/GenBank/DDBJ databases">
        <title>Draft Genome sequence of Alkanindiges sp. strain H1.</title>
        <authorList>
            <person name="Subhash Y."/>
            <person name="Lee S."/>
        </authorList>
    </citation>
    <scope>NUCLEOTIDE SEQUENCE [LARGE SCALE GENOMIC DNA]</scope>
    <source>
        <strain evidence="1 2">H1</strain>
    </source>
</reference>
<dbReference type="STRING" id="1907941.BKE30_13470"/>
<dbReference type="EMBL" id="MLCN01000040">
    <property type="protein sequence ID" value="ONG37955.1"/>
    <property type="molecule type" value="Genomic_DNA"/>
</dbReference>
<dbReference type="Proteomes" id="UP000192132">
    <property type="component" value="Unassembled WGS sequence"/>
</dbReference>
<proteinExistence type="predicted"/>
<evidence type="ECO:0000313" key="2">
    <source>
        <dbReference type="Proteomes" id="UP000192132"/>
    </source>
</evidence>
<organism evidence="1 2">
    <name type="scientific">Alkanindiges hydrocarboniclasticus</name>
    <dbReference type="NCBI Taxonomy" id="1907941"/>
    <lineage>
        <taxon>Bacteria</taxon>
        <taxon>Pseudomonadati</taxon>
        <taxon>Pseudomonadota</taxon>
        <taxon>Gammaproteobacteria</taxon>
        <taxon>Moraxellales</taxon>
        <taxon>Moraxellaceae</taxon>
        <taxon>Alkanindiges</taxon>
    </lineage>
</organism>
<dbReference type="AlphaFoldDB" id="A0A1S8CSX1"/>
<gene>
    <name evidence="1" type="ORF">BKE30_13470</name>
</gene>
<sequence length="148" mass="17485">MAFVNEPEISKSDNEKYGIDELNKLYHRMFLPMSNGWGWTIDRERDCYLRFVKQGRYKEEGEEQISYFSFYWNGVVRVIRFQSESGGGGRQAPVWKQKYYLKKITPPLDDLNTLQKEQFFEVLKEGLVTFRDAGAFSEAPEFEASFDF</sequence>
<name>A0A1S8CSX1_9GAMM</name>
<evidence type="ECO:0000313" key="1">
    <source>
        <dbReference type="EMBL" id="ONG37955.1"/>
    </source>
</evidence>
<accession>A0A1S8CSX1</accession>
<dbReference type="RefSeq" id="WP_076879118.1">
    <property type="nucleotide sequence ID" value="NZ_MLCN01000040.1"/>
</dbReference>
<comment type="caution">
    <text evidence="1">The sequence shown here is derived from an EMBL/GenBank/DDBJ whole genome shotgun (WGS) entry which is preliminary data.</text>
</comment>
<protein>
    <submittedName>
        <fullName evidence="1">Uncharacterized protein</fullName>
    </submittedName>
</protein>
<keyword evidence="2" id="KW-1185">Reference proteome</keyword>